<evidence type="ECO:0000313" key="5">
    <source>
        <dbReference type="Proteomes" id="UP000834106"/>
    </source>
</evidence>
<comment type="similarity">
    <text evidence="2">Belongs to the IQD family.</text>
</comment>
<organism evidence="4 5">
    <name type="scientific">Fraxinus pennsylvanica</name>
    <dbReference type="NCBI Taxonomy" id="56036"/>
    <lineage>
        <taxon>Eukaryota</taxon>
        <taxon>Viridiplantae</taxon>
        <taxon>Streptophyta</taxon>
        <taxon>Embryophyta</taxon>
        <taxon>Tracheophyta</taxon>
        <taxon>Spermatophyta</taxon>
        <taxon>Magnoliopsida</taxon>
        <taxon>eudicotyledons</taxon>
        <taxon>Gunneridae</taxon>
        <taxon>Pentapetalae</taxon>
        <taxon>asterids</taxon>
        <taxon>lamiids</taxon>
        <taxon>Lamiales</taxon>
        <taxon>Oleaceae</taxon>
        <taxon>Oleeae</taxon>
        <taxon>Fraxinus</taxon>
    </lineage>
</organism>
<dbReference type="AlphaFoldDB" id="A0AAD1YSZ7"/>
<feature type="region of interest" description="Disordered" evidence="3">
    <location>
        <begin position="304"/>
        <end position="327"/>
    </location>
</feature>
<dbReference type="PANTHER" id="PTHR32295:SF95">
    <property type="entry name" value="PROTEIN IQ-DOMAIN 6"/>
    <property type="match status" value="1"/>
</dbReference>
<name>A0AAD1YSZ7_9LAMI</name>
<keyword evidence="1" id="KW-0112">Calmodulin-binding</keyword>
<gene>
    <name evidence="4" type="ORF">FPE_LOCUS3152</name>
</gene>
<dbReference type="Proteomes" id="UP000834106">
    <property type="component" value="Chromosome 2"/>
</dbReference>
<evidence type="ECO:0000256" key="1">
    <source>
        <dbReference type="ARBA" id="ARBA00022860"/>
    </source>
</evidence>
<dbReference type="PANTHER" id="PTHR32295">
    <property type="entry name" value="IQ-DOMAIN 5-RELATED"/>
    <property type="match status" value="1"/>
</dbReference>
<protein>
    <submittedName>
        <fullName evidence="4">Uncharacterized protein</fullName>
    </submittedName>
</protein>
<accession>A0AAD1YSZ7</accession>
<reference evidence="4" key="1">
    <citation type="submission" date="2023-05" db="EMBL/GenBank/DDBJ databases">
        <authorList>
            <person name="Huff M."/>
        </authorList>
    </citation>
    <scope>NUCLEOTIDE SEQUENCE</scope>
</reference>
<evidence type="ECO:0000256" key="2">
    <source>
        <dbReference type="ARBA" id="ARBA00024341"/>
    </source>
</evidence>
<sequence>MGASEKWVKALIGLRQPDIDDHLKIEALFFSLKDKMRGKNKKWRLWSSSSGDKGKKSFKGFERIGETSSSIVRGQQVRKQAAITLRCMQALVRVQARVRARRVRMSIEGQAVQQMLDECHSKADRLKRAEEGWCDSRGTLEEVNTKIQMRQAGAAKREKAFAYSLAQKVRLMEQSQTDHLETTPLSKTCVDSTKGSLSRLSEHSSVKVRKNNVTMRISVKPPQVGQTTHSSSSPSSVFRYDESSASSSIFTSTTPVSGNTMFASDRTEESNNVRPSYMNMTEATKAKQRNPRIQRQSMDEFQFLKNSIVVSNGDPKSNAGSDNSQEN</sequence>
<evidence type="ECO:0000313" key="4">
    <source>
        <dbReference type="EMBL" id="CAI9755721.1"/>
    </source>
</evidence>
<proteinExistence type="inferred from homology"/>
<feature type="region of interest" description="Disordered" evidence="3">
    <location>
        <begin position="186"/>
        <end position="206"/>
    </location>
</feature>
<evidence type="ECO:0000256" key="3">
    <source>
        <dbReference type="SAM" id="MobiDB-lite"/>
    </source>
</evidence>
<dbReference type="EMBL" id="OU503037">
    <property type="protein sequence ID" value="CAI9755721.1"/>
    <property type="molecule type" value="Genomic_DNA"/>
</dbReference>
<dbReference type="GO" id="GO:0005516">
    <property type="term" value="F:calmodulin binding"/>
    <property type="evidence" value="ECO:0007669"/>
    <property type="project" value="UniProtKB-KW"/>
</dbReference>
<feature type="compositionally biased region" description="Polar residues" evidence="3">
    <location>
        <begin position="186"/>
        <end position="199"/>
    </location>
</feature>
<keyword evidence="5" id="KW-1185">Reference proteome</keyword>